<accession>A0A0L6URF7</accession>
<protein>
    <submittedName>
        <fullName evidence="1">Putative signal peptide protein</fullName>
    </submittedName>
</protein>
<evidence type="ECO:0000313" key="2">
    <source>
        <dbReference type="Proteomes" id="UP000037035"/>
    </source>
</evidence>
<comment type="caution">
    <text evidence="1">The sequence shown here is derived from an EMBL/GenBank/DDBJ whole genome shotgun (WGS) entry which is preliminary data.</text>
</comment>
<proteinExistence type="predicted"/>
<dbReference type="Proteomes" id="UP000037035">
    <property type="component" value="Unassembled WGS sequence"/>
</dbReference>
<reference evidence="1 2" key="1">
    <citation type="submission" date="2015-08" db="EMBL/GenBank/DDBJ databases">
        <title>Next Generation Sequencing and Analysis of the Genome of Puccinia sorghi L Schw, the Causal Agent of Maize Common Rust.</title>
        <authorList>
            <person name="Rochi L."/>
            <person name="Burguener G."/>
            <person name="Darino M."/>
            <person name="Turjanski A."/>
            <person name="Kreff E."/>
            <person name="Dieguez M.J."/>
            <person name="Sacco F."/>
        </authorList>
    </citation>
    <scope>NUCLEOTIDE SEQUENCE [LARGE SCALE GENOMIC DNA]</scope>
    <source>
        <strain evidence="1 2">RO10H11247</strain>
    </source>
</reference>
<gene>
    <name evidence="1" type="ORF">VP01_407g3</name>
</gene>
<dbReference type="VEuPathDB" id="FungiDB:VP01_407g3"/>
<name>A0A0L6URF7_9BASI</name>
<sequence length="30" mass="3572">MISHLTFFDLFFCTLTNCYSSQFFCSYSSM</sequence>
<evidence type="ECO:0000313" key="1">
    <source>
        <dbReference type="EMBL" id="KNZ51133.1"/>
    </source>
</evidence>
<keyword evidence="2" id="KW-1185">Reference proteome</keyword>
<dbReference type="EMBL" id="LAVV01009146">
    <property type="protein sequence ID" value="KNZ51133.1"/>
    <property type="molecule type" value="Genomic_DNA"/>
</dbReference>
<organism evidence="1 2">
    <name type="scientific">Puccinia sorghi</name>
    <dbReference type="NCBI Taxonomy" id="27349"/>
    <lineage>
        <taxon>Eukaryota</taxon>
        <taxon>Fungi</taxon>
        <taxon>Dikarya</taxon>
        <taxon>Basidiomycota</taxon>
        <taxon>Pucciniomycotina</taxon>
        <taxon>Pucciniomycetes</taxon>
        <taxon>Pucciniales</taxon>
        <taxon>Pucciniaceae</taxon>
        <taxon>Puccinia</taxon>
    </lineage>
</organism>
<dbReference type="AlphaFoldDB" id="A0A0L6URF7"/>